<sequence>MENGVLTVTVQKEMKRLDEGCDGLNLVPLIFIKSFAPSKNGAGAGVVIGRLLEDGVGPAFTHAFDQGLKVLHEDTWLKGVADGWNCVPTEALG</sequence>
<dbReference type="EMBL" id="VIEB01002223">
    <property type="protein sequence ID" value="TQD69948.1"/>
    <property type="molecule type" value="Genomic_DNA"/>
</dbReference>
<organism evidence="1 2">
    <name type="scientific">Malus baccata</name>
    <name type="common">Siberian crab apple</name>
    <name type="synonym">Pyrus baccata</name>
    <dbReference type="NCBI Taxonomy" id="106549"/>
    <lineage>
        <taxon>Eukaryota</taxon>
        <taxon>Viridiplantae</taxon>
        <taxon>Streptophyta</taxon>
        <taxon>Embryophyta</taxon>
        <taxon>Tracheophyta</taxon>
        <taxon>Spermatophyta</taxon>
        <taxon>Magnoliopsida</taxon>
        <taxon>eudicotyledons</taxon>
        <taxon>Gunneridae</taxon>
        <taxon>Pentapetalae</taxon>
        <taxon>rosids</taxon>
        <taxon>fabids</taxon>
        <taxon>Rosales</taxon>
        <taxon>Rosaceae</taxon>
        <taxon>Amygdaloideae</taxon>
        <taxon>Maleae</taxon>
        <taxon>Malus</taxon>
    </lineage>
</organism>
<keyword evidence="2" id="KW-1185">Reference proteome</keyword>
<evidence type="ECO:0000313" key="1">
    <source>
        <dbReference type="EMBL" id="TQD69948.1"/>
    </source>
</evidence>
<protein>
    <submittedName>
        <fullName evidence="1">Uncharacterized protein</fullName>
    </submittedName>
</protein>
<name>A0A540K6U9_MALBA</name>
<proteinExistence type="predicted"/>
<dbReference type="Proteomes" id="UP000315295">
    <property type="component" value="Unassembled WGS sequence"/>
</dbReference>
<reference evidence="1 2" key="1">
    <citation type="journal article" date="2019" name="G3 (Bethesda)">
        <title>Sequencing of a Wild Apple (Malus baccata) Genome Unravels the Differences Between Cultivated and Wild Apple Species Regarding Disease Resistance and Cold Tolerance.</title>
        <authorList>
            <person name="Chen X."/>
        </authorList>
    </citation>
    <scope>NUCLEOTIDE SEQUENCE [LARGE SCALE GENOMIC DNA]</scope>
    <source>
        <strain evidence="2">cv. Shandingzi</strain>
        <tissue evidence="1">Leaves</tissue>
    </source>
</reference>
<dbReference type="AlphaFoldDB" id="A0A540K6U9"/>
<gene>
    <name evidence="1" type="ORF">C1H46_044520</name>
</gene>
<evidence type="ECO:0000313" key="2">
    <source>
        <dbReference type="Proteomes" id="UP000315295"/>
    </source>
</evidence>
<accession>A0A540K6U9</accession>
<comment type="caution">
    <text evidence="1">The sequence shown here is derived from an EMBL/GenBank/DDBJ whole genome shotgun (WGS) entry which is preliminary data.</text>
</comment>